<evidence type="ECO:0000313" key="5">
    <source>
        <dbReference type="EMBL" id="MED1203967.1"/>
    </source>
</evidence>
<reference evidence="5 6" key="1">
    <citation type="submission" date="2023-03" db="EMBL/GenBank/DDBJ databases">
        <title>Bacillus Genome Sequencing.</title>
        <authorList>
            <person name="Dunlap C."/>
        </authorList>
    </citation>
    <scope>NUCLEOTIDE SEQUENCE [LARGE SCALE GENOMIC DNA]</scope>
    <source>
        <strain evidence="5 6">B-23453</strain>
    </source>
</reference>
<dbReference type="Gene3D" id="3.40.50.720">
    <property type="entry name" value="NAD(P)-binding Rossmann-like Domain"/>
    <property type="match status" value="1"/>
</dbReference>
<dbReference type="SUPFAM" id="SSF51735">
    <property type="entry name" value="NAD(P)-binding Rossmann-fold domains"/>
    <property type="match status" value="1"/>
</dbReference>
<dbReference type="PANTHER" id="PTHR21363:SF0">
    <property type="entry name" value="PREPHENATE DEHYDROGENASE [NADP(+)]"/>
    <property type="match status" value="1"/>
</dbReference>
<accession>A0ABU6MH24</accession>
<dbReference type="InterPro" id="IPR036291">
    <property type="entry name" value="NAD(P)-bd_dom_sf"/>
</dbReference>
<dbReference type="Pfam" id="PF02153">
    <property type="entry name" value="PDH_N"/>
    <property type="match status" value="1"/>
</dbReference>
<dbReference type="EMBL" id="JARMAB010000019">
    <property type="protein sequence ID" value="MED1203967.1"/>
    <property type="molecule type" value="Genomic_DNA"/>
</dbReference>
<proteinExistence type="inferred from homology"/>
<name>A0ABU6MH24_9BACI</name>
<evidence type="ECO:0000256" key="2">
    <source>
        <dbReference type="ARBA" id="ARBA00023002"/>
    </source>
</evidence>
<sequence>MIGRVLVAGLGLIGGSIALSIKRNHPKAEIMGYDIQETEREKAVAMKIVSEKAESFEKAAERADLIIMAAPVEETEKLMEQLSRITLKKEVTITDTGSTKGKTMRLADHLWPKKDRFIGGHPMAGSHQMGIQNAKSDLFENARYIFTPQSNVPSGKIDELMCWLSGTNAHFLTLDPEEHDYVTGIISHFPHIIAAGLANQAKGHAKKAPLVSLLAAGGFRDTTRIASSNPYMWKEIVKQNRNNLLSLLQEWQNEMNYIQSVLMENDDEAIVQFFEQAKEYRDSLPEPIKKAVSF</sequence>
<gene>
    <name evidence="5" type="ORF">P4T90_12975</name>
</gene>
<dbReference type="InterPro" id="IPR003099">
    <property type="entry name" value="Prephen_DH"/>
</dbReference>
<dbReference type="PROSITE" id="PS51176">
    <property type="entry name" value="PDH_ADH"/>
    <property type="match status" value="1"/>
</dbReference>
<dbReference type="InterPro" id="IPR046826">
    <property type="entry name" value="PDH_N"/>
</dbReference>
<dbReference type="InterPro" id="IPR046825">
    <property type="entry name" value="PDH_C"/>
</dbReference>
<dbReference type="RefSeq" id="WP_066264254.1">
    <property type="nucleotide sequence ID" value="NZ_JARMAB010000019.1"/>
</dbReference>
<dbReference type="InterPro" id="IPR008927">
    <property type="entry name" value="6-PGluconate_DH-like_C_sf"/>
</dbReference>
<keyword evidence="2" id="KW-0560">Oxidoreductase</keyword>
<evidence type="ECO:0000313" key="6">
    <source>
        <dbReference type="Proteomes" id="UP001341444"/>
    </source>
</evidence>
<dbReference type="Gene3D" id="1.10.3660.10">
    <property type="entry name" value="6-phosphogluconate dehydrogenase C-terminal like domain"/>
    <property type="match status" value="1"/>
</dbReference>
<comment type="similarity">
    <text evidence="1">Belongs to the prephenate/arogenate dehydrogenase family.</text>
</comment>
<comment type="pathway">
    <text evidence="3">Amino-acid biosynthesis.</text>
</comment>
<evidence type="ECO:0000256" key="1">
    <source>
        <dbReference type="ARBA" id="ARBA00007964"/>
    </source>
</evidence>
<dbReference type="PANTHER" id="PTHR21363">
    <property type="entry name" value="PREPHENATE DEHYDROGENASE"/>
    <property type="match status" value="1"/>
</dbReference>
<dbReference type="SUPFAM" id="SSF48179">
    <property type="entry name" value="6-phosphogluconate dehydrogenase C-terminal domain-like"/>
    <property type="match status" value="1"/>
</dbReference>
<evidence type="ECO:0000259" key="4">
    <source>
        <dbReference type="PROSITE" id="PS51176"/>
    </source>
</evidence>
<dbReference type="Pfam" id="PF20463">
    <property type="entry name" value="PDH_C"/>
    <property type="match status" value="1"/>
</dbReference>
<protein>
    <submittedName>
        <fullName evidence="5">Prephenate dehydrogenase</fullName>
    </submittedName>
</protein>
<dbReference type="Proteomes" id="UP001341444">
    <property type="component" value="Unassembled WGS sequence"/>
</dbReference>
<keyword evidence="6" id="KW-1185">Reference proteome</keyword>
<dbReference type="InterPro" id="IPR050812">
    <property type="entry name" value="Preph/Arog_dehydrog"/>
</dbReference>
<feature type="domain" description="Prephenate/arogenate dehydrogenase" evidence="4">
    <location>
        <begin position="3"/>
        <end position="292"/>
    </location>
</feature>
<comment type="caution">
    <text evidence="5">The sequence shown here is derived from an EMBL/GenBank/DDBJ whole genome shotgun (WGS) entry which is preliminary data.</text>
</comment>
<organism evidence="5 6">
    <name type="scientific">Heyndrickxia acidicola</name>
    <dbReference type="NCBI Taxonomy" id="209389"/>
    <lineage>
        <taxon>Bacteria</taxon>
        <taxon>Bacillati</taxon>
        <taxon>Bacillota</taxon>
        <taxon>Bacilli</taxon>
        <taxon>Bacillales</taxon>
        <taxon>Bacillaceae</taxon>
        <taxon>Heyndrickxia</taxon>
    </lineage>
</organism>
<evidence type="ECO:0000256" key="3">
    <source>
        <dbReference type="ARBA" id="ARBA00029440"/>
    </source>
</evidence>